<feature type="transmembrane region" description="Helical" evidence="1">
    <location>
        <begin position="630"/>
        <end position="648"/>
    </location>
</feature>
<evidence type="ECO:0000313" key="2">
    <source>
        <dbReference type="EMBL" id="GCF14388.1"/>
    </source>
</evidence>
<dbReference type="PANTHER" id="PTHR35902">
    <property type="entry name" value="S-LAYER DOMAIN-LIKE PROTEIN-RELATED"/>
    <property type="match status" value="1"/>
</dbReference>
<keyword evidence="1" id="KW-1133">Transmembrane helix</keyword>
<reference evidence="2 3" key="1">
    <citation type="submission" date="2019-02" db="EMBL/GenBank/DDBJ databases">
        <title>Haloarcula mannanilyticum sp. nov., a mannan degrading haloarchaeon isolated from commercial salt.</title>
        <authorList>
            <person name="Enomoto S."/>
            <person name="Shimane Y."/>
            <person name="Kamekura M."/>
            <person name="Ito T."/>
            <person name="Moriya O."/>
            <person name="Ihara K."/>
            <person name="Takahashi-Ando N."/>
            <person name="Fukushima Y."/>
            <person name="Yoshida Y."/>
            <person name="Usama R."/>
            <person name="Takai K."/>
            <person name="Minegishi H."/>
        </authorList>
    </citation>
    <scope>NUCLEOTIDE SEQUENCE [LARGE SCALE GENOMIC DNA]</scope>
    <source>
        <strain evidence="2 3">MD130-1</strain>
    </source>
</reference>
<protein>
    <recommendedName>
        <fullName evidence="4">Sialidase</fullName>
    </recommendedName>
</protein>
<accession>A0A4C2EIR4</accession>
<keyword evidence="1" id="KW-0472">Membrane</keyword>
<evidence type="ECO:0008006" key="4">
    <source>
        <dbReference type="Google" id="ProtNLM"/>
    </source>
</evidence>
<gene>
    <name evidence="2" type="ORF">Harman_23230</name>
</gene>
<evidence type="ECO:0000256" key="1">
    <source>
        <dbReference type="SAM" id="Phobius"/>
    </source>
</evidence>
<dbReference type="Proteomes" id="UP000304382">
    <property type="component" value="Unassembled WGS sequence"/>
</dbReference>
<dbReference type="InterPro" id="IPR013783">
    <property type="entry name" value="Ig-like_fold"/>
</dbReference>
<dbReference type="PANTHER" id="PTHR35902:SF3">
    <property type="entry name" value="NPCBM-ASSOCIATED, NEW3 DOMAIN OF ALPHA-GALACTOSIDASE"/>
    <property type="match status" value="1"/>
</dbReference>
<organism evidence="2 3">
    <name type="scientific">Haloarcula mannanilytica</name>
    <dbReference type="NCBI Taxonomy" id="2509225"/>
    <lineage>
        <taxon>Archaea</taxon>
        <taxon>Methanobacteriati</taxon>
        <taxon>Methanobacteriota</taxon>
        <taxon>Stenosarchaea group</taxon>
        <taxon>Halobacteria</taxon>
        <taxon>Halobacteriales</taxon>
        <taxon>Haloarculaceae</taxon>
        <taxon>Haloarcula</taxon>
    </lineage>
</organism>
<keyword evidence="1" id="KW-0812">Transmembrane</keyword>
<dbReference type="Gene3D" id="2.60.40.10">
    <property type="entry name" value="Immunoglobulins"/>
    <property type="match status" value="1"/>
</dbReference>
<sequence>MNGTANIMVSTSYKLLLLAVIGITVTSGTATAIVVGSPDIDATLEDDNVSPGEQKTIEISLVNSGDLESGSAQNPALNSDVTTAKGLTVSFKPGDAPISVKNSKRSLGTLQVGPKTTVPFDISVDEGASSGTYEARLKLNYEYASYISERTGSQVENEETRTVDIEIDVTDDATFNVTDIDSEARVDSTGTVAVSVENTGGSAARNAAVTLESQNQDLTMSGGDATSRFVDKWEPGEVRTFNYRVSSSEAAEPEPYGFALSVGFDKENGLRTQSVSQSVAVAPDPQQQFSVVNSSSSVAVSNTGTYEVQLRNTGPLTVEDASVTFTSQNADITFGQSSSTTAYVGAWEPGEVRTVRVDTTASPDAEDRSYALSASVQYEDQEGDTSTYDDVQLSLSPAPEQNFDVSNVETSLQAGEDGSLSAIITNTGTRDVENVVITWESQQSTLSTKETQYAVGNLAAGESANFSFGVDVSNSAEAGARQFDFGVSYRDDNGDRVEADTLEVRSRVAGSQDEFDIEIQNSTLSVGQDRSITFTITNTKDTTLRSIEGKAFVNDPLSSSDDETFIAELEPGESETVSVQLSAGSDALEKTYPLNLDFQYETPDGEKRVSDTYSLPIDVSDQSESGGTPLWLVGGIGLLVVVGGIVWYRRQ</sequence>
<proteinExistence type="predicted"/>
<comment type="caution">
    <text evidence="2">The sequence shown here is derived from an EMBL/GenBank/DDBJ whole genome shotgun (WGS) entry which is preliminary data.</text>
</comment>
<evidence type="ECO:0000313" key="3">
    <source>
        <dbReference type="Proteomes" id="UP000304382"/>
    </source>
</evidence>
<name>A0A4C2EIR4_9EURY</name>
<dbReference type="AlphaFoldDB" id="A0A4C2EIR4"/>
<keyword evidence="3" id="KW-1185">Reference proteome</keyword>
<dbReference type="EMBL" id="BIXZ01000003">
    <property type="protein sequence ID" value="GCF14388.1"/>
    <property type="molecule type" value="Genomic_DNA"/>
</dbReference>